<dbReference type="PROSITE" id="PS50994">
    <property type="entry name" value="INTEGRASE"/>
    <property type="match status" value="1"/>
</dbReference>
<keyword evidence="11" id="KW-1185">Reference proteome</keyword>
<keyword evidence="2" id="KW-0548">Nucleotidyltransferase</keyword>
<dbReference type="OrthoDB" id="123837at2759"/>
<dbReference type="Pfam" id="PF17917">
    <property type="entry name" value="RT_RNaseH"/>
    <property type="match status" value="1"/>
</dbReference>
<dbReference type="SUPFAM" id="SSF54160">
    <property type="entry name" value="Chromo domain-like"/>
    <property type="match status" value="1"/>
</dbReference>
<sequence length="747" mass="85791">MQEVFGDMMNHNLLVYVDDVVLYAPTDEEFLVVLDTFFRRLRECNLKLNVMKSSLYAQAVTWCVALLQEKFDQVMAGHSRKKRHAVSIEIFWTAAEEQLYKDFLDRVAASATLSFPSDDATVCLSTDASDRGWAIIVTQVRDWDVEMPVHEQCHELLICKGGSFKGSQLNWSVIEKESYPIVLACAELEYLLQRAQGFRIFCDHSNLIQVFCPNKEVKQHVRGKLQRWTMKLTGYNYDIEHVNGADNHWADMVSRWLCRPEETALIRAKAVRTRGTSSSRSVLRPLQEDGFVWPSVNEVRRVQRKHLSKLTEEHTEVDGLIYIGDKLWIPKQERGLLTRILIIAHCGIQAHRGEQVMLNHLQEKYAIDRLHYQVKSFVGKCLLCKHLKGGMLIQRPWAEPRAVAGRNEVLHMDYLSMDDSYGPTKYVLVLKDELTHFCELIPCDSPTSMVVATAILDWYKRFGMPSTWMSDQGTHFKNEIMAELSRRLKGVQTFVPVYTPWVNGTVERLNRDILHVVRALLLEMQLDTRNWEYFLPVVEANLNHTPVLSLDQPLERIDLAQVAEEMDKLRTSLAEMHAEVADKKERRRLYQQSEKKGVMCNFSVGDYVLWSRVDSRLKGGKLLVRWVGPFRITEARPYSFMVQHLLSGKEYEVHGSRLKFFEDSTLNVNEELVEHVANQGLVLGVAAIVGHRINPDTAKKELLVAWDGLEAIENSWGPLEVMLHDVPTKVHQYAAASGDASLLQWCA</sequence>
<evidence type="ECO:0000256" key="5">
    <source>
        <dbReference type="ARBA" id="ARBA00022801"/>
    </source>
</evidence>
<feature type="domain" description="Integrase catalytic" evidence="9">
    <location>
        <begin position="392"/>
        <end position="561"/>
    </location>
</feature>
<dbReference type="InterPro" id="IPR041373">
    <property type="entry name" value="RT_RNaseH"/>
</dbReference>
<evidence type="ECO:0008006" key="12">
    <source>
        <dbReference type="Google" id="ProtNLM"/>
    </source>
</evidence>
<dbReference type="InterPro" id="IPR043502">
    <property type="entry name" value="DNA/RNA_pol_sf"/>
</dbReference>
<keyword evidence="4" id="KW-0255">Endonuclease</keyword>
<dbReference type="Gene3D" id="3.30.420.10">
    <property type="entry name" value="Ribonuclease H-like superfamily/Ribonuclease H"/>
    <property type="match status" value="1"/>
</dbReference>
<name>A0A2P4YI50_9STRA</name>
<dbReference type="GO" id="GO:0016787">
    <property type="term" value="F:hydrolase activity"/>
    <property type="evidence" value="ECO:0007669"/>
    <property type="project" value="UniProtKB-KW"/>
</dbReference>
<keyword evidence="3" id="KW-0540">Nuclease</keyword>
<keyword evidence="7" id="KW-0175">Coiled coil</keyword>
<dbReference type="AlphaFoldDB" id="A0A2P4YI50"/>
<dbReference type="PROSITE" id="PS50878">
    <property type="entry name" value="RT_POL"/>
    <property type="match status" value="1"/>
</dbReference>
<dbReference type="GO" id="GO:0004519">
    <property type="term" value="F:endonuclease activity"/>
    <property type="evidence" value="ECO:0007669"/>
    <property type="project" value="UniProtKB-KW"/>
</dbReference>
<dbReference type="GO" id="GO:0003676">
    <property type="term" value="F:nucleic acid binding"/>
    <property type="evidence" value="ECO:0007669"/>
    <property type="project" value="InterPro"/>
</dbReference>
<dbReference type="Proteomes" id="UP000237271">
    <property type="component" value="Unassembled WGS sequence"/>
</dbReference>
<dbReference type="EMBL" id="NCKW01002561">
    <property type="protein sequence ID" value="POM77486.1"/>
    <property type="molecule type" value="Genomic_DNA"/>
</dbReference>
<dbReference type="InterPro" id="IPR036397">
    <property type="entry name" value="RNaseH_sf"/>
</dbReference>
<dbReference type="GO" id="GO:0015074">
    <property type="term" value="P:DNA integration"/>
    <property type="evidence" value="ECO:0007669"/>
    <property type="project" value="InterPro"/>
</dbReference>
<proteinExistence type="predicted"/>
<dbReference type="InterPro" id="IPR043128">
    <property type="entry name" value="Rev_trsase/Diguanyl_cyclase"/>
</dbReference>
<dbReference type="InterPro" id="IPR000477">
    <property type="entry name" value="RT_dom"/>
</dbReference>
<dbReference type="Gene3D" id="1.10.340.70">
    <property type="match status" value="1"/>
</dbReference>
<accession>A0A2P4YI50</accession>
<comment type="caution">
    <text evidence="10">The sequence shown here is derived from an EMBL/GenBank/DDBJ whole genome shotgun (WGS) entry which is preliminary data.</text>
</comment>
<feature type="coiled-coil region" evidence="7">
    <location>
        <begin position="559"/>
        <end position="586"/>
    </location>
</feature>
<evidence type="ECO:0000256" key="6">
    <source>
        <dbReference type="ARBA" id="ARBA00022918"/>
    </source>
</evidence>
<dbReference type="InterPro" id="IPR012337">
    <property type="entry name" value="RNaseH-like_sf"/>
</dbReference>
<evidence type="ECO:0000256" key="7">
    <source>
        <dbReference type="SAM" id="Coils"/>
    </source>
</evidence>
<dbReference type="Gene3D" id="2.40.50.40">
    <property type="match status" value="1"/>
</dbReference>
<dbReference type="PANTHER" id="PTHR37984:SF5">
    <property type="entry name" value="PROTEIN NYNRIN-LIKE"/>
    <property type="match status" value="1"/>
</dbReference>
<evidence type="ECO:0000313" key="11">
    <source>
        <dbReference type="Proteomes" id="UP000237271"/>
    </source>
</evidence>
<evidence type="ECO:0000256" key="2">
    <source>
        <dbReference type="ARBA" id="ARBA00022695"/>
    </source>
</evidence>
<feature type="domain" description="Reverse transcriptase" evidence="8">
    <location>
        <begin position="1"/>
        <end position="67"/>
    </location>
</feature>
<keyword evidence="1" id="KW-0808">Transferase</keyword>
<dbReference type="InterPro" id="IPR001584">
    <property type="entry name" value="Integrase_cat-core"/>
</dbReference>
<dbReference type="InterPro" id="IPR050951">
    <property type="entry name" value="Retrovirus_Pol_polyprotein"/>
</dbReference>
<reference evidence="10 11" key="1">
    <citation type="journal article" date="2017" name="Genome Biol. Evol.">
        <title>Phytophthora megakarya and P. palmivora, closely related causal agents of cacao black pod rot, underwent increases in genome sizes and gene numbers by different mechanisms.</title>
        <authorList>
            <person name="Ali S.S."/>
            <person name="Shao J."/>
            <person name="Lary D.J."/>
            <person name="Kronmiller B."/>
            <person name="Shen D."/>
            <person name="Strem M.D."/>
            <person name="Amoako-Attah I."/>
            <person name="Akrofi A.Y."/>
            <person name="Begoude B.A."/>
            <person name="Ten Hoopen G.M."/>
            <person name="Coulibaly K."/>
            <person name="Kebe B.I."/>
            <person name="Melnick R.L."/>
            <person name="Guiltinan M.J."/>
            <person name="Tyler B.M."/>
            <person name="Meinhardt L.W."/>
            <person name="Bailey B.A."/>
        </authorList>
    </citation>
    <scope>NUCLEOTIDE SEQUENCE [LARGE SCALE GENOMIC DNA]</scope>
    <source>
        <strain evidence="11">sbr112.9</strain>
    </source>
</reference>
<organism evidence="10 11">
    <name type="scientific">Phytophthora palmivora</name>
    <dbReference type="NCBI Taxonomy" id="4796"/>
    <lineage>
        <taxon>Eukaryota</taxon>
        <taxon>Sar</taxon>
        <taxon>Stramenopiles</taxon>
        <taxon>Oomycota</taxon>
        <taxon>Peronosporomycetes</taxon>
        <taxon>Peronosporales</taxon>
        <taxon>Peronosporaceae</taxon>
        <taxon>Phytophthora</taxon>
    </lineage>
</organism>
<dbReference type="InterPro" id="IPR016197">
    <property type="entry name" value="Chromo-like_dom_sf"/>
</dbReference>
<protein>
    <recommendedName>
        <fullName evidence="12">Integrase catalytic domain-containing protein</fullName>
    </recommendedName>
</protein>
<gene>
    <name evidence="10" type="ORF">PHPALM_5120</name>
</gene>
<dbReference type="Pfam" id="PF00078">
    <property type="entry name" value="RVT_1"/>
    <property type="match status" value="1"/>
</dbReference>
<dbReference type="PANTHER" id="PTHR37984">
    <property type="entry name" value="PROTEIN CBG26694"/>
    <property type="match status" value="1"/>
</dbReference>
<evidence type="ECO:0000313" key="10">
    <source>
        <dbReference type="EMBL" id="POM77486.1"/>
    </source>
</evidence>
<keyword evidence="6" id="KW-0695">RNA-directed DNA polymerase</keyword>
<evidence type="ECO:0000256" key="4">
    <source>
        <dbReference type="ARBA" id="ARBA00022759"/>
    </source>
</evidence>
<keyword evidence="5" id="KW-0378">Hydrolase</keyword>
<dbReference type="GO" id="GO:0003964">
    <property type="term" value="F:RNA-directed DNA polymerase activity"/>
    <property type="evidence" value="ECO:0007669"/>
    <property type="project" value="UniProtKB-KW"/>
</dbReference>
<evidence type="ECO:0000259" key="9">
    <source>
        <dbReference type="PROSITE" id="PS50994"/>
    </source>
</evidence>
<evidence type="ECO:0000256" key="3">
    <source>
        <dbReference type="ARBA" id="ARBA00022722"/>
    </source>
</evidence>
<evidence type="ECO:0000259" key="8">
    <source>
        <dbReference type="PROSITE" id="PS50878"/>
    </source>
</evidence>
<dbReference type="Gene3D" id="3.30.70.270">
    <property type="match status" value="1"/>
</dbReference>
<evidence type="ECO:0000256" key="1">
    <source>
        <dbReference type="ARBA" id="ARBA00022679"/>
    </source>
</evidence>
<dbReference type="SUPFAM" id="SSF56672">
    <property type="entry name" value="DNA/RNA polymerases"/>
    <property type="match status" value="1"/>
</dbReference>
<dbReference type="SUPFAM" id="SSF53098">
    <property type="entry name" value="Ribonuclease H-like"/>
    <property type="match status" value="1"/>
</dbReference>